<comment type="caution">
    <text evidence="2">The sequence shown here is derived from an EMBL/GenBank/DDBJ whole genome shotgun (WGS) entry which is preliminary data.</text>
</comment>
<reference evidence="2" key="1">
    <citation type="submission" date="2017-08" db="EMBL/GenBank/DDBJ databases">
        <authorList>
            <person name="Polle J.E."/>
            <person name="Barry K."/>
            <person name="Cushman J."/>
            <person name="Schmutz J."/>
            <person name="Tran D."/>
            <person name="Hathwaick L.T."/>
            <person name="Yim W.C."/>
            <person name="Jenkins J."/>
            <person name="Mckie-Krisberg Z.M."/>
            <person name="Prochnik S."/>
            <person name="Lindquist E."/>
            <person name="Dockter R.B."/>
            <person name="Adam C."/>
            <person name="Molina H."/>
            <person name="Bunkerborg J."/>
            <person name="Jin E."/>
            <person name="Buchheim M."/>
            <person name="Magnuson J."/>
        </authorList>
    </citation>
    <scope>NUCLEOTIDE SEQUENCE</scope>
    <source>
        <strain evidence="2">CCAP 19/18</strain>
    </source>
</reference>
<evidence type="ECO:0000313" key="3">
    <source>
        <dbReference type="Proteomes" id="UP000815325"/>
    </source>
</evidence>
<accession>A0ABQ7FUD4</accession>
<proteinExistence type="predicted"/>
<organism evidence="2 3">
    <name type="scientific">Dunaliella salina</name>
    <name type="common">Green alga</name>
    <name type="synonym">Protococcus salinus</name>
    <dbReference type="NCBI Taxonomy" id="3046"/>
    <lineage>
        <taxon>Eukaryota</taxon>
        <taxon>Viridiplantae</taxon>
        <taxon>Chlorophyta</taxon>
        <taxon>core chlorophytes</taxon>
        <taxon>Chlorophyceae</taxon>
        <taxon>CS clade</taxon>
        <taxon>Chlamydomonadales</taxon>
        <taxon>Dunaliellaceae</taxon>
        <taxon>Dunaliella</taxon>
    </lineage>
</organism>
<feature type="non-terminal residue" evidence="2">
    <location>
        <position position="1"/>
    </location>
</feature>
<protein>
    <submittedName>
        <fullName evidence="2">Uncharacterized protein</fullName>
    </submittedName>
</protein>
<dbReference type="EMBL" id="MU071827">
    <property type="protein sequence ID" value="KAF5825848.1"/>
    <property type="molecule type" value="Genomic_DNA"/>
</dbReference>
<name>A0ABQ7FUD4_DUNSA</name>
<evidence type="ECO:0000256" key="1">
    <source>
        <dbReference type="SAM" id="MobiDB-lite"/>
    </source>
</evidence>
<gene>
    <name evidence="2" type="ORF">DUNSADRAFT_6385</name>
</gene>
<keyword evidence="3" id="KW-1185">Reference proteome</keyword>
<evidence type="ECO:0000313" key="2">
    <source>
        <dbReference type="EMBL" id="KAF5825848.1"/>
    </source>
</evidence>
<feature type="region of interest" description="Disordered" evidence="1">
    <location>
        <begin position="1"/>
        <end position="26"/>
    </location>
</feature>
<sequence>PGGSFPFNIETMTGPPEEPKPSGWAKGLSTKDQYEWLCDCYRMRIDDEMVYQGNLRGLYDTDVVGRGGSKTNKQKKKVLVIEHFLVFCKLAKLRGVLPEGWDWKGFLMHSADNLPYAFEKDDAKEKWGGENYFSAFLGGRSLRATGRVPF</sequence>
<dbReference type="Proteomes" id="UP000815325">
    <property type="component" value="Unassembled WGS sequence"/>
</dbReference>